<feature type="transmembrane region" description="Helical" evidence="5">
    <location>
        <begin position="176"/>
        <end position="195"/>
    </location>
</feature>
<evidence type="ECO:0000259" key="6">
    <source>
        <dbReference type="PROSITE" id="PS50850"/>
    </source>
</evidence>
<dbReference type="EMBL" id="JABBNT010000003">
    <property type="protein sequence ID" value="NMM45416.1"/>
    <property type="molecule type" value="Genomic_DNA"/>
</dbReference>
<keyword evidence="3 5" id="KW-0472">Membrane</keyword>
<evidence type="ECO:0000256" key="5">
    <source>
        <dbReference type="SAM" id="Phobius"/>
    </source>
</evidence>
<accession>A0A7Y0E1E3</accession>
<feature type="transmembrane region" description="Helical" evidence="5">
    <location>
        <begin position="397"/>
        <end position="419"/>
    </location>
</feature>
<dbReference type="RefSeq" id="WP_169625754.1">
    <property type="nucleotide sequence ID" value="NZ_JABBNT010000003.1"/>
</dbReference>
<reference evidence="7 8" key="1">
    <citation type="submission" date="2020-04" db="EMBL/GenBank/DDBJ databases">
        <title>Rhodospirillaceae bacterium KN72 isolated from deep sea.</title>
        <authorList>
            <person name="Zhang D.-C."/>
        </authorList>
    </citation>
    <scope>NUCLEOTIDE SEQUENCE [LARGE SCALE GENOMIC DNA]</scope>
    <source>
        <strain evidence="7 8">KN72</strain>
    </source>
</reference>
<feature type="transmembrane region" description="Helical" evidence="5">
    <location>
        <begin position="144"/>
        <end position="170"/>
    </location>
</feature>
<dbReference type="Pfam" id="PF07690">
    <property type="entry name" value="MFS_1"/>
    <property type="match status" value="1"/>
</dbReference>
<feature type="transmembrane region" description="Helical" evidence="5">
    <location>
        <begin position="59"/>
        <end position="78"/>
    </location>
</feature>
<evidence type="ECO:0000256" key="2">
    <source>
        <dbReference type="ARBA" id="ARBA00022989"/>
    </source>
</evidence>
<dbReference type="InterPro" id="IPR011701">
    <property type="entry name" value="MFS"/>
</dbReference>
<dbReference type="GO" id="GO:0022857">
    <property type="term" value="F:transmembrane transporter activity"/>
    <property type="evidence" value="ECO:0007669"/>
    <property type="project" value="InterPro"/>
</dbReference>
<evidence type="ECO:0000256" key="1">
    <source>
        <dbReference type="ARBA" id="ARBA00022692"/>
    </source>
</evidence>
<keyword evidence="8" id="KW-1185">Reference proteome</keyword>
<evidence type="ECO:0000256" key="4">
    <source>
        <dbReference type="SAM" id="MobiDB-lite"/>
    </source>
</evidence>
<feature type="transmembrane region" description="Helical" evidence="5">
    <location>
        <begin position="279"/>
        <end position="298"/>
    </location>
</feature>
<evidence type="ECO:0000256" key="3">
    <source>
        <dbReference type="ARBA" id="ARBA00023136"/>
    </source>
</evidence>
<evidence type="ECO:0000313" key="8">
    <source>
        <dbReference type="Proteomes" id="UP000539372"/>
    </source>
</evidence>
<dbReference type="InterPro" id="IPR036259">
    <property type="entry name" value="MFS_trans_sf"/>
</dbReference>
<protein>
    <submittedName>
        <fullName evidence="7">MFS transporter</fullName>
    </submittedName>
</protein>
<name>A0A7Y0E1E3_9PROT</name>
<dbReference type="InterPro" id="IPR020846">
    <property type="entry name" value="MFS_dom"/>
</dbReference>
<dbReference type="PANTHER" id="PTHR11360">
    <property type="entry name" value="MONOCARBOXYLATE TRANSPORTER"/>
    <property type="match status" value="1"/>
</dbReference>
<sequence>MRGLSRLLWPDFLRADPKLAFYGLFMAYGSSFGQTYFISQFGGEIRRDFALSDAAFGTIYGSATLLSAAVIVYTGALVDRIDLRKWTFCLLTVCAVACAALGAVQGPITLFIAIFLLRQSGQGLMSHTNGHSLGRYSRVGRGKAIAFGSYGYPLGEASFPILAVTGIALLGWRETWFSLAAVYLAIYLPLALWLLRGHDARYARYEAAEDNRPTPSAAPAPQQELHPAKTARSWRRKEVLRDPRFYLVLPGMLAPSFNITGLLLHGVRIAETKGWSAELWAGSLILYAAASIPVGILFGGFVDRFGAARGLPLMLPGSVFGCLLLGIGDAPWTAAGFMILNGITAGMVSVLFVALWAESYGTRYLGEIKAMMTALMVFSSAAAPPLLGWMLDSGWSIGRIGVFCASYAAIGWVLSLFAMRGYAAARN</sequence>
<feature type="transmembrane region" description="Helical" evidence="5">
    <location>
        <begin position="90"/>
        <end position="117"/>
    </location>
</feature>
<feature type="transmembrane region" description="Helical" evidence="5">
    <location>
        <begin position="310"/>
        <end position="328"/>
    </location>
</feature>
<feature type="transmembrane region" description="Helical" evidence="5">
    <location>
        <begin position="20"/>
        <end position="38"/>
    </location>
</feature>
<feature type="transmembrane region" description="Helical" evidence="5">
    <location>
        <begin position="368"/>
        <end position="391"/>
    </location>
</feature>
<dbReference type="PROSITE" id="PS50850">
    <property type="entry name" value="MFS"/>
    <property type="match status" value="1"/>
</dbReference>
<dbReference type="PANTHER" id="PTHR11360:SF308">
    <property type="entry name" value="BLL3089 PROTEIN"/>
    <property type="match status" value="1"/>
</dbReference>
<organism evidence="7 8">
    <name type="scientific">Pacificispira spongiicola</name>
    <dbReference type="NCBI Taxonomy" id="2729598"/>
    <lineage>
        <taxon>Bacteria</taxon>
        <taxon>Pseudomonadati</taxon>
        <taxon>Pseudomonadota</taxon>
        <taxon>Alphaproteobacteria</taxon>
        <taxon>Rhodospirillales</taxon>
        <taxon>Rhodospirillaceae</taxon>
        <taxon>Pacificispira</taxon>
    </lineage>
</organism>
<feature type="region of interest" description="Disordered" evidence="4">
    <location>
        <begin position="211"/>
        <end position="231"/>
    </location>
</feature>
<evidence type="ECO:0000313" key="7">
    <source>
        <dbReference type="EMBL" id="NMM45416.1"/>
    </source>
</evidence>
<gene>
    <name evidence="7" type="ORF">HH303_13060</name>
</gene>
<keyword evidence="2 5" id="KW-1133">Transmembrane helix</keyword>
<proteinExistence type="predicted"/>
<dbReference type="InterPro" id="IPR050327">
    <property type="entry name" value="Proton-linked_MCT"/>
</dbReference>
<dbReference type="Gene3D" id="1.20.1250.20">
    <property type="entry name" value="MFS general substrate transporter like domains"/>
    <property type="match status" value="1"/>
</dbReference>
<feature type="transmembrane region" description="Helical" evidence="5">
    <location>
        <begin position="245"/>
        <end position="267"/>
    </location>
</feature>
<keyword evidence="1 5" id="KW-0812">Transmembrane</keyword>
<dbReference type="SUPFAM" id="SSF103473">
    <property type="entry name" value="MFS general substrate transporter"/>
    <property type="match status" value="1"/>
</dbReference>
<dbReference type="AlphaFoldDB" id="A0A7Y0E1E3"/>
<comment type="caution">
    <text evidence="7">The sequence shown here is derived from an EMBL/GenBank/DDBJ whole genome shotgun (WGS) entry which is preliminary data.</text>
</comment>
<feature type="transmembrane region" description="Helical" evidence="5">
    <location>
        <begin position="334"/>
        <end position="356"/>
    </location>
</feature>
<dbReference type="Proteomes" id="UP000539372">
    <property type="component" value="Unassembled WGS sequence"/>
</dbReference>
<feature type="domain" description="Major facilitator superfamily (MFS) profile" evidence="6">
    <location>
        <begin position="19"/>
        <end position="423"/>
    </location>
</feature>